<dbReference type="CDD" id="cd00684">
    <property type="entry name" value="Terpene_cyclase_plant_C1"/>
    <property type="match status" value="1"/>
</dbReference>
<dbReference type="SFLD" id="SFLDG01019">
    <property type="entry name" value="Terpene_Cyclase_Like_1_C_Termi"/>
    <property type="match status" value="1"/>
</dbReference>
<evidence type="ECO:0000256" key="2">
    <source>
        <dbReference type="ARBA" id="ARBA00004721"/>
    </source>
</evidence>
<dbReference type="FunFam" id="1.10.600.10:FF:000007">
    <property type="entry name" value="Isoprene synthase, chloroplastic"/>
    <property type="match status" value="1"/>
</dbReference>
<accession>A0AAD8MQZ8</accession>
<evidence type="ECO:0000313" key="8">
    <source>
        <dbReference type="EMBL" id="KAK1381842.1"/>
    </source>
</evidence>
<organism evidence="8 9">
    <name type="scientific">Heracleum sosnowskyi</name>
    <dbReference type="NCBI Taxonomy" id="360622"/>
    <lineage>
        <taxon>Eukaryota</taxon>
        <taxon>Viridiplantae</taxon>
        <taxon>Streptophyta</taxon>
        <taxon>Embryophyta</taxon>
        <taxon>Tracheophyta</taxon>
        <taxon>Spermatophyta</taxon>
        <taxon>Magnoliopsida</taxon>
        <taxon>eudicotyledons</taxon>
        <taxon>Gunneridae</taxon>
        <taxon>Pentapetalae</taxon>
        <taxon>asterids</taxon>
        <taxon>campanulids</taxon>
        <taxon>Apiales</taxon>
        <taxon>Apiaceae</taxon>
        <taxon>Apioideae</taxon>
        <taxon>apioid superclade</taxon>
        <taxon>Tordylieae</taxon>
        <taxon>Tordyliinae</taxon>
        <taxon>Heracleum</taxon>
    </lineage>
</organism>
<evidence type="ECO:0000256" key="4">
    <source>
        <dbReference type="ARBA" id="ARBA00022842"/>
    </source>
</evidence>
<evidence type="ECO:0000256" key="5">
    <source>
        <dbReference type="ARBA" id="ARBA00023239"/>
    </source>
</evidence>
<dbReference type="GO" id="GO:0010333">
    <property type="term" value="F:terpene synthase activity"/>
    <property type="evidence" value="ECO:0007669"/>
    <property type="project" value="InterPro"/>
</dbReference>
<dbReference type="SFLD" id="SFLDS00005">
    <property type="entry name" value="Isoprenoid_Synthase_Type_I"/>
    <property type="match status" value="1"/>
</dbReference>
<keyword evidence="9" id="KW-1185">Reference proteome</keyword>
<dbReference type="InterPro" id="IPR008949">
    <property type="entry name" value="Isoprenoid_synthase_dom_sf"/>
</dbReference>
<dbReference type="InterPro" id="IPR008930">
    <property type="entry name" value="Terpenoid_cyclase/PrenylTrfase"/>
</dbReference>
<dbReference type="Gene3D" id="1.10.600.10">
    <property type="entry name" value="Farnesyl Diphosphate Synthase"/>
    <property type="match status" value="1"/>
</dbReference>
<dbReference type="GO" id="GO:0000287">
    <property type="term" value="F:magnesium ion binding"/>
    <property type="evidence" value="ECO:0007669"/>
    <property type="project" value="InterPro"/>
</dbReference>
<evidence type="ECO:0000259" key="7">
    <source>
        <dbReference type="Pfam" id="PF03936"/>
    </source>
</evidence>
<protein>
    <submittedName>
        <fullName evidence="8">Vetispiradiene synthase</fullName>
    </submittedName>
</protein>
<evidence type="ECO:0000256" key="1">
    <source>
        <dbReference type="ARBA" id="ARBA00001946"/>
    </source>
</evidence>
<dbReference type="InterPro" id="IPR044814">
    <property type="entry name" value="Terpene_cyclase_plant_C1"/>
</dbReference>
<dbReference type="InterPro" id="IPR034741">
    <property type="entry name" value="Terpene_cyclase-like_1_C"/>
</dbReference>
<gene>
    <name evidence="8" type="ORF">POM88_019577</name>
</gene>
<dbReference type="SUPFAM" id="SSF48576">
    <property type="entry name" value="Terpenoid synthases"/>
    <property type="match status" value="1"/>
</dbReference>
<evidence type="ECO:0000313" key="9">
    <source>
        <dbReference type="Proteomes" id="UP001237642"/>
    </source>
</evidence>
<feature type="domain" description="Terpene synthase N-terminal" evidence="6">
    <location>
        <begin position="16"/>
        <end position="191"/>
    </location>
</feature>
<dbReference type="InterPro" id="IPR005630">
    <property type="entry name" value="Terpene_synthase_metal-bd"/>
</dbReference>
<dbReference type="InterPro" id="IPR050148">
    <property type="entry name" value="Terpene_synthase-like"/>
</dbReference>
<comment type="cofactor">
    <cofactor evidence="1">
        <name>Mg(2+)</name>
        <dbReference type="ChEBI" id="CHEBI:18420"/>
    </cofactor>
</comment>
<dbReference type="FunFam" id="1.50.10.130:FF:000001">
    <property type="entry name" value="Isoprene synthase, chloroplastic"/>
    <property type="match status" value="1"/>
</dbReference>
<dbReference type="EMBL" id="JAUIZM010000005">
    <property type="protein sequence ID" value="KAK1381842.1"/>
    <property type="molecule type" value="Genomic_DNA"/>
</dbReference>
<keyword evidence="3" id="KW-0479">Metal-binding</keyword>
<feature type="domain" description="Terpene synthase metal-binding" evidence="7">
    <location>
        <begin position="250"/>
        <end position="488"/>
    </location>
</feature>
<dbReference type="GO" id="GO:0016102">
    <property type="term" value="P:diterpenoid biosynthetic process"/>
    <property type="evidence" value="ECO:0007669"/>
    <property type="project" value="InterPro"/>
</dbReference>
<dbReference type="Proteomes" id="UP001237642">
    <property type="component" value="Unassembled WGS sequence"/>
</dbReference>
<dbReference type="Gene3D" id="1.50.10.130">
    <property type="entry name" value="Terpene synthase, N-terminal domain"/>
    <property type="match status" value="1"/>
</dbReference>
<dbReference type="InterPro" id="IPR036965">
    <property type="entry name" value="Terpene_synth_N_sf"/>
</dbReference>
<evidence type="ECO:0000259" key="6">
    <source>
        <dbReference type="Pfam" id="PF01397"/>
    </source>
</evidence>
<keyword evidence="4" id="KW-0460">Magnesium</keyword>
<dbReference type="AlphaFoldDB" id="A0AAD8MQZ8"/>
<dbReference type="SUPFAM" id="SSF48239">
    <property type="entry name" value="Terpenoid cyclases/Protein prenyltransferases"/>
    <property type="match status" value="1"/>
</dbReference>
<comment type="pathway">
    <text evidence="2">Secondary metabolite biosynthesis; terpenoid biosynthesis.</text>
</comment>
<comment type="caution">
    <text evidence="8">The sequence shown here is derived from an EMBL/GenBank/DDBJ whole genome shotgun (WGS) entry which is preliminary data.</text>
</comment>
<dbReference type="PANTHER" id="PTHR31225:SF93">
    <property type="entry name" value="ALPHA-HUMULENE_(-)-(E)-BETA-CARYOPHYLLENE SYNTHASE"/>
    <property type="match status" value="1"/>
</dbReference>
<reference evidence="8" key="1">
    <citation type="submission" date="2023-02" db="EMBL/GenBank/DDBJ databases">
        <title>Genome of toxic invasive species Heracleum sosnowskyi carries increased number of genes despite the absence of recent whole-genome duplications.</title>
        <authorList>
            <person name="Schelkunov M."/>
            <person name="Shtratnikova V."/>
            <person name="Makarenko M."/>
            <person name="Klepikova A."/>
            <person name="Omelchenko D."/>
            <person name="Novikova G."/>
            <person name="Obukhova E."/>
            <person name="Bogdanov V."/>
            <person name="Penin A."/>
            <person name="Logacheva M."/>
        </authorList>
    </citation>
    <scope>NUCLEOTIDE SEQUENCE</scope>
    <source>
        <strain evidence="8">Hsosn_3</strain>
        <tissue evidence="8">Leaf</tissue>
    </source>
</reference>
<name>A0AAD8MQZ8_9APIA</name>
<proteinExistence type="predicted"/>
<dbReference type="InterPro" id="IPR001906">
    <property type="entry name" value="Terpene_synth_N"/>
</dbReference>
<sequence length="553" mass="63922">MGSQSRPLADHSPDIWRDKFTSIPRDIELWEAYSKERDVLKNEVRSMLVSAGGEWTDKLVLINTIERLGVGYHFAEYIEDMLAEMHRVHAKLESYEKYDLFTTALYFRILRQHGYKVTSEIFQKYKEIDGKFSEAITRDPLALLSLYEAAHLRTHGEDSLDEALAFTTYHLKSIAKSLDSGSLARLVRRALEQPLHKGIQRMEAKHFILYYEESPSRNDALLKFAKLDFNLLQMLYKQELSQVKRWWAAMEIDSKFPHFRSRVVEGYFWALGTSSEPCYALGRIMYTKVLCVVSVTDDLYDSYGTADELNTHTKAIQRLDIENIDGLPDHSKFCYINLQNVLSEYEEDLVKQGSYNDVNCLKKAFQALILAYQQEAIWCNKKYVPHFKEYIINGMATAALCILGVSMILGMGHVDTTQACNWATNKPEAVVAADKMARIISDIVGYEREHITRPHAATSIDCYMKEYGVSKEEATTKLYELIEDTWKDMNEECLNPTKVARHHITVYLNLMRMCHVIYDKDSDGYTYPEVHLKDDINLLLSIPSQYELSYITH</sequence>
<evidence type="ECO:0000256" key="3">
    <source>
        <dbReference type="ARBA" id="ARBA00022723"/>
    </source>
</evidence>
<keyword evidence="5" id="KW-0456">Lyase</keyword>
<dbReference type="PANTHER" id="PTHR31225">
    <property type="entry name" value="OS04G0344100 PROTEIN-RELATED"/>
    <property type="match status" value="1"/>
</dbReference>
<dbReference type="Pfam" id="PF01397">
    <property type="entry name" value="Terpene_synth"/>
    <property type="match status" value="1"/>
</dbReference>
<dbReference type="Pfam" id="PF03936">
    <property type="entry name" value="Terpene_synth_C"/>
    <property type="match status" value="1"/>
</dbReference>
<reference evidence="8" key="2">
    <citation type="submission" date="2023-05" db="EMBL/GenBank/DDBJ databases">
        <authorList>
            <person name="Schelkunov M.I."/>
        </authorList>
    </citation>
    <scope>NUCLEOTIDE SEQUENCE</scope>
    <source>
        <strain evidence="8">Hsosn_3</strain>
        <tissue evidence="8">Leaf</tissue>
    </source>
</reference>